<evidence type="ECO:0000313" key="2">
    <source>
        <dbReference type="Proteomes" id="UP000316621"/>
    </source>
</evidence>
<keyword evidence="2" id="KW-1185">Reference proteome</keyword>
<sequence length="66" mass="7338">MAMFSFFSGSTILHHHCKLPTMIMLSCHKLSTNHPTTMIPLPIEVLQYEVSEQVPYGASCSAKSNL</sequence>
<dbReference type="EMBL" id="CM010724">
    <property type="protein sequence ID" value="RZC82018.1"/>
    <property type="molecule type" value="Genomic_DNA"/>
</dbReference>
<dbReference type="Gramene" id="RZC82018">
    <property type="protein sequence ID" value="RZC82018"/>
    <property type="gene ID" value="C5167_044595"/>
</dbReference>
<gene>
    <name evidence="1" type="ORF">C5167_044595</name>
</gene>
<protein>
    <submittedName>
        <fullName evidence="1">Uncharacterized protein</fullName>
    </submittedName>
</protein>
<reference evidence="1 2" key="1">
    <citation type="journal article" date="2018" name="Science">
        <title>The opium poppy genome and morphinan production.</title>
        <authorList>
            <person name="Guo L."/>
            <person name="Winzer T."/>
            <person name="Yang X."/>
            <person name="Li Y."/>
            <person name="Ning Z."/>
            <person name="He Z."/>
            <person name="Teodor R."/>
            <person name="Lu Y."/>
            <person name="Bowser T.A."/>
            <person name="Graham I.A."/>
            <person name="Ye K."/>
        </authorList>
    </citation>
    <scope>NUCLEOTIDE SEQUENCE [LARGE SCALE GENOMIC DNA]</scope>
    <source>
        <strain evidence="2">cv. HN1</strain>
        <tissue evidence="1">Leaves</tissue>
    </source>
</reference>
<name>A0A4Y7LBW7_PAPSO</name>
<evidence type="ECO:0000313" key="1">
    <source>
        <dbReference type="EMBL" id="RZC82018.1"/>
    </source>
</evidence>
<dbReference type="Proteomes" id="UP000316621">
    <property type="component" value="Chromosome 10"/>
</dbReference>
<organism evidence="1 2">
    <name type="scientific">Papaver somniferum</name>
    <name type="common">Opium poppy</name>
    <dbReference type="NCBI Taxonomy" id="3469"/>
    <lineage>
        <taxon>Eukaryota</taxon>
        <taxon>Viridiplantae</taxon>
        <taxon>Streptophyta</taxon>
        <taxon>Embryophyta</taxon>
        <taxon>Tracheophyta</taxon>
        <taxon>Spermatophyta</taxon>
        <taxon>Magnoliopsida</taxon>
        <taxon>Ranunculales</taxon>
        <taxon>Papaveraceae</taxon>
        <taxon>Papaveroideae</taxon>
        <taxon>Papaver</taxon>
    </lineage>
</organism>
<proteinExistence type="predicted"/>
<accession>A0A4Y7LBW7</accession>
<dbReference type="AlphaFoldDB" id="A0A4Y7LBW7"/>